<evidence type="ECO:0000259" key="5">
    <source>
        <dbReference type="PROSITE" id="PS01124"/>
    </source>
</evidence>
<dbReference type="GO" id="GO:0043565">
    <property type="term" value="F:sequence-specific DNA binding"/>
    <property type="evidence" value="ECO:0007669"/>
    <property type="project" value="InterPro"/>
</dbReference>
<dbReference type="InterPro" id="IPR001789">
    <property type="entry name" value="Sig_transdc_resp-reg_receiver"/>
</dbReference>
<dbReference type="PANTHER" id="PTHR43280">
    <property type="entry name" value="ARAC-FAMILY TRANSCRIPTIONAL REGULATOR"/>
    <property type="match status" value="1"/>
</dbReference>
<dbReference type="PROSITE" id="PS01124">
    <property type="entry name" value="HTH_ARAC_FAMILY_2"/>
    <property type="match status" value="1"/>
</dbReference>
<dbReference type="Pfam" id="PF00072">
    <property type="entry name" value="Response_reg"/>
    <property type="match status" value="1"/>
</dbReference>
<dbReference type="RefSeq" id="WP_095264537.1">
    <property type="nucleotide sequence ID" value="NZ_NPBY01000025.1"/>
</dbReference>
<keyword evidence="4" id="KW-0597">Phosphoprotein</keyword>
<dbReference type="SMART" id="SM00448">
    <property type="entry name" value="REC"/>
    <property type="match status" value="1"/>
</dbReference>
<dbReference type="OrthoDB" id="342399at2"/>
<dbReference type="InterPro" id="IPR011006">
    <property type="entry name" value="CheY-like_superfamily"/>
</dbReference>
<dbReference type="GO" id="GO:0000160">
    <property type="term" value="P:phosphorelay signal transduction system"/>
    <property type="evidence" value="ECO:0007669"/>
    <property type="project" value="InterPro"/>
</dbReference>
<dbReference type="EMBL" id="NPBY01000025">
    <property type="protein sequence ID" value="PAD78169.1"/>
    <property type="molecule type" value="Genomic_DNA"/>
</dbReference>
<sequence length="533" mass="62017">MRSLMIVDDERNIRYGLKTMIEREFPDMYDIRMAAHGREAVGIYQEHAADIVITDIRMPVMDGIELIKSLADMESGSGRGIRPIVIILSGYDDFEYAKAAIQYQVKDYLLKPIRRDELFAALRKSEEALSRQADMTKKVAESEMYLQQLRIERLKELLELPEGQEMNEENGEGAIGFDAFTKPFWVAVMKYKYMDGTVMNRDELKQLVENLHDGSLGKVNACFHNGTGRVVMVGSSMEMFEELSRTFAVRELDGLFLGISREGREYTDIRKCYREAFTALSYTFIYPNIRLMKHKDIEGQRRSYPVPEEGIRRLGNLLGTERERDLKVLLSEIFHIEDMPNVDIEYLERVSRRINEQVFDEVFRKYGESLVEVLKLYRRVGTMDNFRHFHDYYRNLEFLLLGVNDYIKGVRTAHSEHSEIKAAITFMEENYHKPLNMAMVSNHVSLNYSYFSEAFKNHTGENFVVYLKKLRIAKAKELLEKESMKTMDIGKAVGFENSKQFSRVFKELEGISPHEYRLKLQIEASLNSDSDCS</sequence>
<keyword evidence="2 7" id="KW-0238">DNA-binding</keyword>
<gene>
    <name evidence="7" type="ORF">CHH67_07430</name>
</gene>
<feature type="domain" description="HTH araC/xylS-type" evidence="5">
    <location>
        <begin position="421"/>
        <end position="519"/>
    </location>
</feature>
<dbReference type="InterPro" id="IPR009057">
    <property type="entry name" value="Homeodomain-like_sf"/>
</dbReference>
<name>A0A268EYH3_9BACL</name>
<feature type="domain" description="Response regulatory" evidence="6">
    <location>
        <begin position="3"/>
        <end position="126"/>
    </location>
</feature>
<dbReference type="PROSITE" id="PS50110">
    <property type="entry name" value="RESPONSE_REGULATORY"/>
    <property type="match status" value="1"/>
</dbReference>
<evidence type="ECO:0000256" key="3">
    <source>
        <dbReference type="ARBA" id="ARBA00023163"/>
    </source>
</evidence>
<accession>A0A268EYH3</accession>
<comment type="caution">
    <text evidence="7">The sequence shown here is derived from an EMBL/GenBank/DDBJ whole genome shotgun (WGS) entry which is preliminary data.</text>
</comment>
<organism evidence="7 8">
    <name type="scientific">Paenibacillus campinasensis</name>
    <dbReference type="NCBI Taxonomy" id="66347"/>
    <lineage>
        <taxon>Bacteria</taxon>
        <taxon>Bacillati</taxon>
        <taxon>Bacillota</taxon>
        <taxon>Bacilli</taxon>
        <taxon>Bacillales</taxon>
        <taxon>Paenibacillaceae</taxon>
        <taxon>Paenibacillus</taxon>
    </lineage>
</organism>
<dbReference type="InterPro" id="IPR018060">
    <property type="entry name" value="HTH_AraC"/>
</dbReference>
<keyword evidence="3" id="KW-0804">Transcription</keyword>
<dbReference type="Gene3D" id="3.40.50.2300">
    <property type="match status" value="1"/>
</dbReference>
<evidence type="ECO:0000256" key="4">
    <source>
        <dbReference type="PROSITE-ProRule" id="PRU00169"/>
    </source>
</evidence>
<dbReference type="CDD" id="cd17536">
    <property type="entry name" value="REC_YesN-like"/>
    <property type="match status" value="1"/>
</dbReference>
<evidence type="ECO:0000259" key="6">
    <source>
        <dbReference type="PROSITE" id="PS50110"/>
    </source>
</evidence>
<dbReference type="SUPFAM" id="SSF46689">
    <property type="entry name" value="Homeodomain-like"/>
    <property type="match status" value="2"/>
</dbReference>
<dbReference type="Proteomes" id="UP000215596">
    <property type="component" value="Unassembled WGS sequence"/>
</dbReference>
<dbReference type="SMART" id="SM00342">
    <property type="entry name" value="HTH_ARAC"/>
    <property type="match status" value="1"/>
</dbReference>
<dbReference type="AlphaFoldDB" id="A0A268EYH3"/>
<evidence type="ECO:0000256" key="2">
    <source>
        <dbReference type="ARBA" id="ARBA00023125"/>
    </source>
</evidence>
<dbReference type="PANTHER" id="PTHR43280:SF10">
    <property type="entry name" value="REGULATORY PROTEIN POCR"/>
    <property type="match status" value="1"/>
</dbReference>
<reference evidence="7 8" key="1">
    <citation type="submission" date="2017-07" db="EMBL/GenBank/DDBJ databases">
        <title>Isolation and whole genome analysis of endospore-forming bacteria from heroin.</title>
        <authorList>
            <person name="Kalinowski J."/>
            <person name="Ahrens B."/>
            <person name="Al-Dilaimi A."/>
            <person name="Winkler A."/>
            <person name="Wibberg D."/>
            <person name="Schleenbecker U."/>
            <person name="Ruckert C."/>
            <person name="Wolfel R."/>
            <person name="Grass G."/>
        </authorList>
    </citation>
    <scope>NUCLEOTIDE SEQUENCE [LARGE SCALE GENOMIC DNA]</scope>
    <source>
        <strain evidence="7 8">7537-G1</strain>
    </source>
</reference>
<evidence type="ECO:0000313" key="7">
    <source>
        <dbReference type="EMBL" id="PAD78169.1"/>
    </source>
</evidence>
<protein>
    <submittedName>
        <fullName evidence="7">DNA-binding response regulator</fullName>
    </submittedName>
</protein>
<evidence type="ECO:0000256" key="1">
    <source>
        <dbReference type="ARBA" id="ARBA00023015"/>
    </source>
</evidence>
<evidence type="ECO:0000313" key="8">
    <source>
        <dbReference type="Proteomes" id="UP000215596"/>
    </source>
</evidence>
<feature type="modified residue" description="4-aspartylphosphate" evidence="4">
    <location>
        <position position="55"/>
    </location>
</feature>
<dbReference type="Pfam" id="PF12833">
    <property type="entry name" value="HTH_18"/>
    <property type="match status" value="1"/>
</dbReference>
<dbReference type="Gene3D" id="1.10.10.60">
    <property type="entry name" value="Homeodomain-like"/>
    <property type="match status" value="2"/>
</dbReference>
<dbReference type="GO" id="GO:0003700">
    <property type="term" value="F:DNA-binding transcription factor activity"/>
    <property type="evidence" value="ECO:0007669"/>
    <property type="project" value="InterPro"/>
</dbReference>
<keyword evidence="1" id="KW-0805">Transcription regulation</keyword>
<proteinExistence type="predicted"/>
<dbReference type="SUPFAM" id="SSF52172">
    <property type="entry name" value="CheY-like"/>
    <property type="match status" value="1"/>
</dbReference>